<feature type="transmembrane region" description="Helical" evidence="1">
    <location>
        <begin position="1527"/>
        <end position="1547"/>
    </location>
</feature>
<feature type="transmembrane region" description="Helical" evidence="1">
    <location>
        <begin position="24"/>
        <end position="46"/>
    </location>
</feature>
<evidence type="ECO:0000313" key="3">
    <source>
        <dbReference type="EMBL" id="VFT92626.1"/>
    </source>
</evidence>
<accession>A0A485L418</accession>
<keyword evidence="4" id="KW-1185">Reference proteome</keyword>
<feature type="transmembrane region" description="Helical" evidence="1">
    <location>
        <begin position="940"/>
        <end position="960"/>
    </location>
</feature>
<dbReference type="EMBL" id="VJMH01005759">
    <property type="protein sequence ID" value="KAF0693159.1"/>
    <property type="molecule type" value="Genomic_DNA"/>
</dbReference>
<keyword evidence="1" id="KW-1133">Transmembrane helix</keyword>
<keyword evidence="1" id="KW-0472">Membrane</keyword>
<feature type="transmembrane region" description="Helical" evidence="1">
    <location>
        <begin position="1364"/>
        <end position="1385"/>
    </location>
</feature>
<evidence type="ECO:0000313" key="4">
    <source>
        <dbReference type="Proteomes" id="UP000332933"/>
    </source>
</evidence>
<evidence type="ECO:0000313" key="2">
    <source>
        <dbReference type="EMBL" id="KAF0693159.1"/>
    </source>
</evidence>
<name>A0A485L418_9STRA</name>
<reference evidence="3 4" key="1">
    <citation type="submission" date="2019-03" db="EMBL/GenBank/DDBJ databases">
        <authorList>
            <person name="Gaulin E."/>
            <person name="Dumas B."/>
        </authorList>
    </citation>
    <scope>NUCLEOTIDE SEQUENCE [LARGE SCALE GENOMIC DNA]</scope>
    <source>
        <strain evidence="3">CBS 568.67</strain>
    </source>
</reference>
<feature type="transmembrane region" description="Helical" evidence="1">
    <location>
        <begin position="1582"/>
        <end position="1604"/>
    </location>
</feature>
<feature type="transmembrane region" description="Helical" evidence="1">
    <location>
        <begin position="609"/>
        <end position="634"/>
    </location>
</feature>
<reference evidence="2" key="2">
    <citation type="submission" date="2019-06" db="EMBL/GenBank/DDBJ databases">
        <title>Genomics analysis of Aphanomyces spp. identifies a new class of oomycete effector associated with host adaptation.</title>
        <authorList>
            <person name="Gaulin E."/>
        </authorList>
    </citation>
    <scope>NUCLEOTIDE SEQUENCE</scope>
    <source>
        <strain evidence="2">CBS 578.67</strain>
    </source>
</reference>
<feature type="transmembrane region" description="Helical" evidence="1">
    <location>
        <begin position="1553"/>
        <end position="1570"/>
    </location>
</feature>
<organism evidence="3 4">
    <name type="scientific">Aphanomyces stellatus</name>
    <dbReference type="NCBI Taxonomy" id="120398"/>
    <lineage>
        <taxon>Eukaryota</taxon>
        <taxon>Sar</taxon>
        <taxon>Stramenopiles</taxon>
        <taxon>Oomycota</taxon>
        <taxon>Saprolegniomycetes</taxon>
        <taxon>Saprolegniales</taxon>
        <taxon>Verrucalvaceae</taxon>
        <taxon>Aphanomyces</taxon>
    </lineage>
</organism>
<feature type="transmembrane region" description="Helical" evidence="1">
    <location>
        <begin position="1641"/>
        <end position="1659"/>
    </location>
</feature>
<dbReference type="EMBL" id="CAADRA010005780">
    <property type="protein sequence ID" value="VFT92626.1"/>
    <property type="molecule type" value="Genomic_DNA"/>
</dbReference>
<evidence type="ECO:0000256" key="1">
    <source>
        <dbReference type="SAM" id="Phobius"/>
    </source>
</evidence>
<feature type="transmembrane region" description="Helical" evidence="1">
    <location>
        <begin position="782"/>
        <end position="800"/>
    </location>
</feature>
<gene>
    <name evidence="3" type="primary">Aste57867_15839</name>
    <name evidence="2" type="ORF">As57867_015783</name>
    <name evidence="3" type="ORF">ASTE57867_15839</name>
</gene>
<feature type="transmembrane region" description="Helical" evidence="1">
    <location>
        <begin position="726"/>
        <end position="745"/>
    </location>
</feature>
<sequence>MPRSVHVAPHATTPPTRARRRGRVMGLLGFVYALGTTLLSTAYLVLLGPSLANDHWWPHFTVPGLQTFLGDLYNGKVALGVSDGTSLDLFDPSSVVVKTYDNTATMSMRPGAARAILLDAMPLADAIRLMRARSLADNLRTTAPSCWLDLNRTYDMAHSAARQAKCNAQWTANAALYLETLFRNVHPSELRTSTYVAAMETGLFAYVAASGGAAWVQALLVASRDDDAWRVSVADEVALWRTHGLVVFQNRMQNLYQEGFRDAIVVTNAFGMRQRITISFLPDVTRPHAAWSSAYATCGLGMDLDSATQAGGASLIRAAPNYFELVAGMTWDDWNCGAVATTPATAIIRSFLGPLANFDVTLVRAPASLQHLVAAFQTALVTTLLQDETSRTMYLALSELRVRATPRAWTAHDEAIVYYGGNPLCPTGDPMPFVQPSFGYDDDCGVQVPHEIQLPRDALLMAFLARPDQDITSVCALCRPDEDVCHGALGAAHDVFRQKKLAQNDSIQWGALVDQVVADVAALDLTYLQWATVNATIDVVLAQPMVESPSESTDPWFFLGWLTLYDWAVGQREVYTFVGDVATVTLMSRRHDLVPLAAFAVELPQIASLYMWVVCFYVTAVLGLVLTVTTVFACHFRQSDTQLHLFRCNRVIGSVWIGRPFLALRGATAILVLSTSSTQFLSVGLSRLVFVPRPLAHTCVLAGEALWLEYVITDIFAPLTHPDTHLYARVSSVLAWVAIVVLETFDPVVARATFTHDCTLISFTAGVDCTSGHLEIGSYARVQLLIAVLVASVAAAFSVCRMCRWTCQMQPLLHPASSSVVFASASNAFLEWSRSSTTVDSVGCIVSGLVPIGSRYLFDVKLWVLLPATMHASIDHDGGVDQHKTAPPGHFNINHPPAFEKPRQQPQQPRHILVVPHHVATSNDTCRPGRWRFNITRWSGIFALAYMGGLVASSYLFLLFSDTIFVNDFVWAGFDETNTHSFLANLVNTNLQLTTWSQLTLDDPALGALVTSTNDTNIYSSAIYANAIQDEANTLLNVVLGLRAMDACMLPWIATAYCFVDFDKRWDMAYSAQRQARCVADQVHNGAVYLEAHLRNAKSWPELMACWGEGLTTGLFASLDTTKAGHMWLNVVQTSHFTPVHETKLWQAHGITSYTTQWQNFKQLGVVESFLVANAVGVSYPLTLKNTSSRFHVSAGSSRVMSWAFANDLMFVVAQNASLLPGSPSYAYINTTIDATLTRAYVLSSPLDPALAAFAVTVGPFGVVDLKRIAPPPDVLDLVRTAHRFLMASLAAVDNIQASIWPLEALHSWLPQPEAWDPPLVLWGGDVTCGLNIGASLIPYQFFSADGLCGTYLYDAFTPSTFNVLLAMLFVPGLITSTAITWTVVAARDQTHQRAIVDRLNASTTFWQSFPSDGWMQFSTDAAHVQATIRDIINLSIVQYVTVDEGSSSSLNALTLSHINVFAPSERAFELFAWLYVLDWVDGRREVVSFQGDHQSLTTISAAIDLDTRPRNAQEIPRNVSTYILRVLDFVTLVLFGVGCLVCGYIATSDGFVAGLHVVPFNLVAGHVWIGRPLMLVRGLAAVCILSTATLTLVQPGVVAYFTAPVHDPLSTLLSASELSWLVYVVVDTLSIVTRQYTSKYSTLSAVVVTLVAAAWCAVSPTTHTATLDRRCTVVAVDFDVVCTSAIVAIGDVTRFGRFIALACGATCVCYFVERFRPHNYAPRSHRQLVSYMLYAAAKHEFERDIRQHWHHDGVFYIDKASAVLSGLLTVEIRQAMHIFDVKTWRLYTITAANMQARGAHLPPRLAHAVPLFE</sequence>
<protein>
    <submittedName>
        <fullName evidence="3">Aste57867_15839 protein</fullName>
    </submittedName>
</protein>
<dbReference type="Proteomes" id="UP000332933">
    <property type="component" value="Unassembled WGS sequence"/>
</dbReference>
<keyword evidence="1" id="KW-0812">Transmembrane</keyword>
<proteinExistence type="predicted"/>